<dbReference type="Pfam" id="PF05635">
    <property type="entry name" value="23S_rRNA_IVP"/>
    <property type="match status" value="1"/>
</dbReference>
<dbReference type="PIRSF" id="PIRSF035652">
    <property type="entry name" value="CHP02436"/>
    <property type="match status" value="1"/>
</dbReference>
<proteinExistence type="predicted"/>
<gene>
    <name evidence="1" type="ORF">EWU20_08635</name>
</gene>
<evidence type="ECO:0000313" key="1">
    <source>
        <dbReference type="EMBL" id="TBH71883.1"/>
    </source>
</evidence>
<name>A0A4Q9BAV8_9BACT</name>
<organism evidence="1 2">
    <name type="scientific">Aquirufa antheringensis</name>
    <dbReference type="NCBI Taxonomy" id="2516559"/>
    <lineage>
        <taxon>Bacteria</taxon>
        <taxon>Pseudomonadati</taxon>
        <taxon>Bacteroidota</taxon>
        <taxon>Cytophagia</taxon>
        <taxon>Cytophagales</taxon>
        <taxon>Flectobacillaceae</taxon>
        <taxon>Aquirufa</taxon>
    </lineage>
</organism>
<accession>A0A4Q9BAV8</accession>
<dbReference type="AlphaFoldDB" id="A0A4Q9BAV8"/>
<evidence type="ECO:0000313" key="2">
    <source>
        <dbReference type="Proteomes" id="UP000293583"/>
    </source>
</evidence>
<dbReference type="Gene3D" id="1.20.1440.60">
    <property type="entry name" value="23S rRNA-intervening sequence"/>
    <property type="match status" value="1"/>
</dbReference>
<dbReference type="RefSeq" id="WP_130923519.1">
    <property type="nucleotide sequence ID" value="NZ_JAANOL010000001.1"/>
</dbReference>
<sequence length="120" mass="13814">MATNLVQTKSFAYSLQIINVYKILQLEREYVLSKQLLRCSTAVGAMVMEANHAESRADFKHKMSIAQKEINESIYWLKLLEAANYLSAEQLFLPLKEANDILHIITRILITVKQNMKLNT</sequence>
<dbReference type="SUPFAM" id="SSF158446">
    <property type="entry name" value="IVS-encoded protein-like"/>
    <property type="match status" value="1"/>
</dbReference>
<dbReference type="NCBIfam" id="TIGR02436">
    <property type="entry name" value="four helix bundle protein"/>
    <property type="match status" value="1"/>
</dbReference>
<dbReference type="PANTHER" id="PTHR38471:SF2">
    <property type="entry name" value="FOUR HELIX BUNDLE PROTEIN"/>
    <property type="match status" value="1"/>
</dbReference>
<dbReference type="PANTHER" id="PTHR38471">
    <property type="entry name" value="FOUR HELIX BUNDLE PROTEIN"/>
    <property type="match status" value="1"/>
</dbReference>
<dbReference type="OrthoDB" id="285993at2"/>
<dbReference type="InterPro" id="IPR012657">
    <property type="entry name" value="23S_rRNA-intervening_sequence"/>
</dbReference>
<keyword evidence="2" id="KW-1185">Reference proteome</keyword>
<reference evidence="1 2" key="1">
    <citation type="submission" date="2019-02" db="EMBL/GenBank/DDBJ databases">
        <title>Genome of a new Bacteroidetes strain.</title>
        <authorList>
            <person name="Pitt A."/>
        </authorList>
    </citation>
    <scope>NUCLEOTIDE SEQUENCE [LARGE SCALE GENOMIC DNA]</scope>
    <source>
        <strain evidence="1 2">103A-SOEBACH</strain>
    </source>
</reference>
<protein>
    <submittedName>
        <fullName evidence="1">Four helix bundle protein</fullName>
    </submittedName>
</protein>
<dbReference type="InterPro" id="IPR036583">
    <property type="entry name" value="23S_rRNA_IVS_sf"/>
</dbReference>
<comment type="caution">
    <text evidence="1">The sequence shown here is derived from an EMBL/GenBank/DDBJ whole genome shotgun (WGS) entry which is preliminary data.</text>
</comment>
<dbReference type="EMBL" id="SEWY01000004">
    <property type="protein sequence ID" value="TBH71883.1"/>
    <property type="molecule type" value="Genomic_DNA"/>
</dbReference>
<dbReference type="Proteomes" id="UP000293583">
    <property type="component" value="Unassembled WGS sequence"/>
</dbReference>